<dbReference type="PANTHER" id="PTHR43711">
    <property type="entry name" value="TWO-COMPONENT HISTIDINE KINASE"/>
    <property type="match status" value="1"/>
</dbReference>
<evidence type="ECO:0000256" key="1">
    <source>
        <dbReference type="ARBA" id="ARBA00000085"/>
    </source>
</evidence>
<gene>
    <name evidence="10" type="ORF">UR61_C0022G0003</name>
</gene>
<feature type="transmembrane region" description="Helical" evidence="8">
    <location>
        <begin position="6"/>
        <end position="21"/>
    </location>
</feature>
<evidence type="ECO:0000256" key="8">
    <source>
        <dbReference type="SAM" id="Phobius"/>
    </source>
</evidence>
<dbReference type="SUPFAM" id="SSF55781">
    <property type="entry name" value="GAF domain-like"/>
    <property type="match status" value="1"/>
</dbReference>
<dbReference type="InterPro" id="IPR036097">
    <property type="entry name" value="HisK_dim/P_sf"/>
</dbReference>
<dbReference type="SMART" id="SM00388">
    <property type="entry name" value="HisKA"/>
    <property type="match status" value="1"/>
</dbReference>
<organism evidence="10 11">
    <name type="scientific">candidate division WS6 bacterium GW2011_GWE1_34_7</name>
    <dbReference type="NCBI Taxonomy" id="1619093"/>
    <lineage>
        <taxon>Bacteria</taxon>
        <taxon>Candidatus Dojkabacteria</taxon>
    </lineage>
</organism>
<dbReference type="InterPro" id="IPR005467">
    <property type="entry name" value="His_kinase_dom"/>
</dbReference>
<reference evidence="10 11" key="1">
    <citation type="journal article" date="2015" name="Nature">
        <title>rRNA introns, odd ribosomes, and small enigmatic genomes across a large radiation of phyla.</title>
        <authorList>
            <person name="Brown C.T."/>
            <person name="Hug L.A."/>
            <person name="Thomas B.C."/>
            <person name="Sharon I."/>
            <person name="Castelle C.J."/>
            <person name="Singh A."/>
            <person name="Wilkins M.J."/>
            <person name="Williams K.H."/>
            <person name="Banfield J.F."/>
        </authorList>
    </citation>
    <scope>NUCLEOTIDE SEQUENCE [LARGE SCALE GENOMIC DNA]</scope>
</reference>
<dbReference type="Gene3D" id="3.30.450.40">
    <property type="match status" value="1"/>
</dbReference>
<dbReference type="Pfam" id="PF16927">
    <property type="entry name" value="HisKA_7TM"/>
    <property type="match status" value="1"/>
</dbReference>
<feature type="transmembrane region" description="Helical" evidence="8">
    <location>
        <begin position="65"/>
        <end position="85"/>
    </location>
</feature>
<keyword evidence="3" id="KW-0597">Phosphoprotein</keyword>
<feature type="transmembrane region" description="Helical" evidence="8">
    <location>
        <begin position="200"/>
        <end position="219"/>
    </location>
</feature>
<keyword evidence="5 10" id="KW-0418">Kinase</keyword>
<dbReference type="GO" id="GO:0000155">
    <property type="term" value="F:phosphorelay sensor kinase activity"/>
    <property type="evidence" value="ECO:0007669"/>
    <property type="project" value="InterPro"/>
</dbReference>
<sequence>MEPVFLTVLSIVLLFLGISAYRSNTTSKTNRYFLFFIVLVIIWIFSNYLSNILTIYWMVLLSNRLIFVSTTLLAWVLFLFATVYPNSESIISKRQEIITALFTIVTTIISFTPLVVEKVTIENNFSSIEFGPFVPIYLIHFGVFFILFFLLLVKKYKKATGTERVQIQYLILGIVLTAIGTMITNLILPVGFKIFSLSNYGPAFFLIFVGFTSTSIARHRLFGIRFLLGRILLFLGLSIFTLVSFFLFGWFFINVLGGLFEANALLVAIVVAPIYSWAFIRFHSYLYKLIEDKFIYIDFHPAKTLSKFLKVSSTELDINKIAVYVVNTIKNVLNLDRVGIILFDKDNTKILYKKLIGFELNGSRDLLQVVHYWQEIGEDPILVLDEVRKQPDKYKVDYKNRLEKILKCMEVEHITAVLPLNRKVQLNGIIIIGEKGNDSALSVEDMDFLEDIIANASVAIGRAILYQEVNSFNETLKEKVAEQTKDLKEKVELLNEARRKEHDMIDIMGHELRTPITIIKNYYELLNPLLSKTDFYKKTDRTSKKYKEYMKVIGESIDREIKLINTLLSATKLDDGQLELNRESIDIINVIEDGLLGQARNIREKGIYMKFEKPSDINSFPKIYADRVRVHEIIDNLLSNAVKYTEKGGIEIKLSKEGKYARVDIIDTGIGIHEKDLNNLGKKFYRSKQYITEGKDTTPLVRPGGTGLGLFVTYGLIQAHDGSINVKSQLGKGTTFTFTLPLANGNEKEESRAIQPNNMFERLGLEKKGQIES</sequence>
<dbReference type="CDD" id="cd00082">
    <property type="entry name" value="HisKA"/>
    <property type="match status" value="1"/>
</dbReference>
<dbReference type="SUPFAM" id="SSF55874">
    <property type="entry name" value="ATPase domain of HSP90 chaperone/DNA topoisomerase II/histidine kinase"/>
    <property type="match status" value="1"/>
</dbReference>
<dbReference type="InterPro" id="IPR029016">
    <property type="entry name" value="GAF-like_dom_sf"/>
</dbReference>
<feature type="transmembrane region" description="Helical" evidence="8">
    <location>
        <begin position="231"/>
        <end position="253"/>
    </location>
</feature>
<evidence type="ECO:0000313" key="10">
    <source>
        <dbReference type="EMBL" id="KKP65462.1"/>
    </source>
</evidence>
<dbReference type="PRINTS" id="PR00344">
    <property type="entry name" value="BCTRLSENSOR"/>
</dbReference>
<feature type="domain" description="Histidine kinase" evidence="9">
    <location>
        <begin position="507"/>
        <end position="744"/>
    </location>
</feature>
<evidence type="ECO:0000256" key="4">
    <source>
        <dbReference type="ARBA" id="ARBA00022679"/>
    </source>
</evidence>
<evidence type="ECO:0000256" key="3">
    <source>
        <dbReference type="ARBA" id="ARBA00022553"/>
    </source>
</evidence>
<feature type="transmembrane region" description="Helical" evidence="8">
    <location>
        <begin position="259"/>
        <end position="280"/>
    </location>
</feature>
<keyword evidence="6" id="KW-0902">Two-component regulatory system</keyword>
<dbReference type="InterPro" id="IPR036890">
    <property type="entry name" value="HATPase_C_sf"/>
</dbReference>
<dbReference type="Pfam" id="PF02518">
    <property type="entry name" value="HATPase_c"/>
    <property type="match status" value="1"/>
</dbReference>
<keyword evidence="8" id="KW-1133">Transmembrane helix</keyword>
<name>A0A0G0EDM7_9BACT</name>
<feature type="transmembrane region" description="Helical" evidence="8">
    <location>
        <begin position="33"/>
        <end position="59"/>
    </location>
</feature>
<dbReference type="SUPFAM" id="SSF47384">
    <property type="entry name" value="Homodimeric domain of signal transducing histidine kinase"/>
    <property type="match status" value="1"/>
</dbReference>
<dbReference type="InterPro" id="IPR003018">
    <property type="entry name" value="GAF"/>
</dbReference>
<comment type="catalytic activity">
    <reaction evidence="1">
        <text>ATP + protein L-histidine = ADP + protein N-phospho-L-histidine.</text>
        <dbReference type="EC" id="2.7.13.3"/>
    </reaction>
</comment>
<dbReference type="InterPro" id="IPR031621">
    <property type="entry name" value="HisKA_7TM"/>
</dbReference>
<keyword evidence="4" id="KW-0808">Transferase</keyword>
<dbReference type="Proteomes" id="UP000033866">
    <property type="component" value="Unassembled WGS sequence"/>
</dbReference>
<accession>A0A0G0EDM7</accession>
<feature type="transmembrane region" description="Helical" evidence="8">
    <location>
        <begin position="165"/>
        <end position="188"/>
    </location>
</feature>
<dbReference type="AlphaFoldDB" id="A0A0G0EDM7"/>
<evidence type="ECO:0000256" key="6">
    <source>
        <dbReference type="ARBA" id="ARBA00023012"/>
    </source>
</evidence>
<comment type="caution">
    <text evidence="10">The sequence shown here is derived from an EMBL/GenBank/DDBJ whole genome shotgun (WGS) entry which is preliminary data.</text>
</comment>
<dbReference type="EMBL" id="LBPV01000022">
    <property type="protein sequence ID" value="KKP65462.1"/>
    <property type="molecule type" value="Genomic_DNA"/>
</dbReference>
<feature type="transmembrane region" description="Helical" evidence="8">
    <location>
        <begin position="97"/>
        <end position="116"/>
    </location>
</feature>
<feature type="coiled-coil region" evidence="7">
    <location>
        <begin position="473"/>
        <end position="500"/>
    </location>
</feature>
<dbReference type="InterPro" id="IPR004358">
    <property type="entry name" value="Sig_transdc_His_kin-like_C"/>
</dbReference>
<keyword evidence="8" id="KW-0812">Transmembrane</keyword>
<protein>
    <recommendedName>
        <fullName evidence="2">histidine kinase</fullName>
        <ecNumber evidence="2">2.7.13.3</ecNumber>
    </recommendedName>
</protein>
<evidence type="ECO:0000256" key="7">
    <source>
        <dbReference type="SAM" id="Coils"/>
    </source>
</evidence>
<dbReference type="Pfam" id="PF00512">
    <property type="entry name" value="HisKA"/>
    <property type="match status" value="1"/>
</dbReference>
<evidence type="ECO:0000313" key="11">
    <source>
        <dbReference type="Proteomes" id="UP000033866"/>
    </source>
</evidence>
<feature type="transmembrane region" description="Helical" evidence="8">
    <location>
        <begin position="136"/>
        <end position="153"/>
    </location>
</feature>
<dbReference type="SMART" id="SM00387">
    <property type="entry name" value="HATPase_c"/>
    <property type="match status" value="1"/>
</dbReference>
<dbReference type="InterPro" id="IPR003594">
    <property type="entry name" value="HATPase_dom"/>
</dbReference>
<dbReference type="EC" id="2.7.13.3" evidence="2"/>
<dbReference type="PANTHER" id="PTHR43711:SF1">
    <property type="entry name" value="HISTIDINE KINASE 1"/>
    <property type="match status" value="1"/>
</dbReference>
<evidence type="ECO:0000256" key="2">
    <source>
        <dbReference type="ARBA" id="ARBA00012438"/>
    </source>
</evidence>
<dbReference type="PROSITE" id="PS50109">
    <property type="entry name" value="HIS_KIN"/>
    <property type="match status" value="1"/>
</dbReference>
<dbReference type="Gene3D" id="3.30.565.10">
    <property type="entry name" value="Histidine kinase-like ATPase, C-terminal domain"/>
    <property type="match status" value="1"/>
</dbReference>
<dbReference type="SMART" id="SM00065">
    <property type="entry name" value="GAF"/>
    <property type="match status" value="1"/>
</dbReference>
<dbReference type="InterPro" id="IPR003661">
    <property type="entry name" value="HisK_dim/P_dom"/>
</dbReference>
<evidence type="ECO:0000256" key="5">
    <source>
        <dbReference type="ARBA" id="ARBA00022777"/>
    </source>
</evidence>
<proteinExistence type="predicted"/>
<dbReference type="Gene3D" id="1.10.287.130">
    <property type="match status" value="1"/>
</dbReference>
<keyword evidence="7" id="KW-0175">Coiled coil</keyword>
<keyword evidence="8" id="KW-0472">Membrane</keyword>
<dbReference type="InterPro" id="IPR050736">
    <property type="entry name" value="Sensor_HK_Regulatory"/>
</dbReference>
<evidence type="ECO:0000259" key="9">
    <source>
        <dbReference type="PROSITE" id="PS50109"/>
    </source>
</evidence>